<evidence type="ECO:0000256" key="1">
    <source>
        <dbReference type="SAM" id="SignalP"/>
    </source>
</evidence>
<organism evidence="4 5">
    <name type="scientific">Pontibacter korlensis</name>
    <dbReference type="NCBI Taxonomy" id="400092"/>
    <lineage>
        <taxon>Bacteria</taxon>
        <taxon>Pseudomonadati</taxon>
        <taxon>Bacteroidota</taxon>
        <taxon>Cytophagia</taxon>
        <taxon>Cytophagales</taxon>
        <taxon>Hymenobacteraceae</taxon>
        <taxon>Pontibacter</taxon>
    </lineage>
</organism>
<keyword evidence="5" id="KW-1185">Reference proteome</keyword>
<name>A0A0E3ZEE8_9BACT</name>
<feature type="signal peptide" evidence="1">
    <location>
        <begin position="1"/>
        <end position="23"/>
    </location>
</feature>
<dbReference type="AlphaFoldDB" id="A0A0E3ZEE8"/>
<evidence type="ECO:0000313" key="5">
    <source>
        <dbReference type="Proteomes" id="UP000033109"/>
    </source>
</evidence>
<gene>
    <name evidence="4" type="ORF">PKOR_12125</name>
</gene>
<dbReference type="InterPro" id="IPR011050">
    <property type="entry name" value="Pectin_lyase_fold/virulence"/>
</dbReference>
<accession>A0A0E3ZEE8</accession>
<feature type="chain" id="PRO_5002416417" evidence="1">
    <location>
        <begin position="24"/>
        <end position="535"/>
    </location>
</feature>
<evidence type="ECO:0000313" key="4">
    <source>
        <dbReference type="EMBL" id="AKD03734.1"/>
    </source>
</evidence>
<protein>
    <submittedName>
        <fullName evidence="4">Fibronectin</fullName>
    </submittedName>
</protein>
<dbReference type="HOGENOM" id="CLU_036289_0_0_10"/>
<dbReference type="Pfam" id="PF16318">
    <property type="entry name" value="DUF4957"/>
    <property type="match status" value="1"/>
</dbReference>
<reference evidence="4 5" key="1">
    <citation type="journal article" date="2015" name="Sci. Rep.">
        <title>Unraveling adaptation of Pontibacter korlensis to radiation and infertility in desert through complete genome and comparative transcriptomic analysis.</title>
        <authorList>
            <person name="Dai J."/>
            <person name="Dai W."/>
            <person name="Qiu C."/>
            <person name="Yang Z."/>
            <person name="Zhang Y."/>
            <person name="Zhou M."/>
            <person name="Zhang L."/>
            <person name="Fang C."/>
            <person name="Gao Q."/>
            <person name="Yang Q."/>
            <person name="Li X."/>
            <person name="Wang Z."/>
            <person name="Wang Z."/>
            <person name="Jia Z."/>
            <person name="Chen X."/>
        </authorList>
    </citation>
    <scope>NUCLEOTIDE SEQUENCE [LARGE SCALE GENOMIC DNA]</scope>
    <source>
        <strain evidence="4 5">X14-1T</strain>
    </source>
</reference>
<dbReference type="Proteomes" id="UP000033109">
    <property type="component" value="Chromosome"/>
</dbReference>
<dbReference type="InterPro" id="IPR033427">
    <property type="entry name" value="DUF5123"/>
</dbReference>
<dbReference type="InterPro" id="IPR012334">
    <property type="entry name" value="Pectin_lyas_fold"/>
</dbReference>
<evidence type="ECO:0000259" key="2">
    <source>
        <dbReference type="Pfam" id="PF16318"/>
    </source>
</evidence>
<dbReference type="SUPFAM" id="SSF49265">
    <property type="entry name" value="Fibronectin type III"/>
    <property type="match status" value="1"/>
</dbReference>
<dbReference type="KEGG" id="pko:PKOR_12125"/>
<dbReference type="Gene3D" id="2.60.40.10">
    <property type="entry name" value="Immunoglobulins"/>
    <property type="match status" value="1"/>
</dbReference>
<feature type="domain" description="DUF4957" evidence="2">
    <location>
        <begin position="266"/>
        <end position="403"/>
    </location>
</feature>
<keyword evidence="1" id="KW-0732">Signal</keyword>
<dbReference type="STRING" id="400092.PKOR_12125"/>
<evidence type="ECO:0000259" key="3">
    <source>
        <dbReference type="Pfam" id="PF17161"/>
    </source>
</evidence>
<dbReference type="PROSITE" id="PS51257">
    <property type="entry name" value="PROKAR_LIPOPROTEIN"/>
    <property type="match status" value="1"/>
</dbReference>
<dbReference type="Gene3D" id="2.160.20.10">
    <property type="entry name" value="Single-stranded right-handed beta-helix, Pectin lyase-like"/>
    <property type="match status" value="1"/>
</dbReference>
<dbReference type="SUPFAM" id="SSF51126">
    <property type="entry name" value="Pectin lyase-like"/>
    <property type="match status" value="1"/>
</dbReference>
<dbReference type="Pfam" id="PF17161">
    <property type="entry name" value="DUF5123"/>
    <property type="match status" value="1"/>
</dbReference>
<dbReference type="InterPro" id="IPR032530">
    <property type="entry name" value="DUF4957"/>
</dbReference>
<dbReference type="PATRIC" id="fig|400092.3.peg.2646"/>
<dbReference type="OrthoDB" id="691503at2"/>
<feature type="domain" description="DUF5123" evidence="3">
    <location>
        <begin position="417"/>
        <end position="534"/>
    </location>
</feature>
<proteinExistence type="predicted"/>
<dbReference type="EMBL" id="CP009621">
    <property type="protein sequence ID" value="AKD03734.1"/>
    <property type="molecule type" value="Genomic_DNA"/>
</dbReference>
<dbReference type="InterPro" id="IPR036116">
    <property type="entry name" value="FN3_sf"/>
</dbReference>
<dbReference type="InterPro" id="IPR013783">
    <property type="entry name" value="Ig-like_fold"/>
</dbReference>
<sequence length="535" mass="57658">MKIDLSKIFKMVPVILLGALAFACEEDPDKLDPMRMFTPAGDIKAVSGETQVKLTWNPSLYTTSNSGVTYTVEVAADTLFQTPIVASVQTDTAGVVFTDDQLEVRQKYFARIKANALSDRPESKSWAVSSSFSIRGMQIFEALTASSITDKAVLLKWRETAGLTRIELTKRNAEGEPVGEPIVTTLAEEDIAARQKFVQGLEASTAYRAEIFRGDRIVGYLTFTTNEPTVGNIINLTRFTDRPSVLEDTLLQVESGSIIVLKKGVTYNISESVALDRSVTIMSENTVEPGKAEIFFTSNFDFAEGAEVDSVVFKDVKLRGSDIGGSYVFNISNASTVGTIKFESSSVENFRGVTRIKTGGVTVGKFVVTKSIVNSVANYGVLTVDNSGAFANNIIFSSSTIYNVERPIVSKSSSNSIVVENSTFSDAPEAGRYLIDFNSYDVTGGITFRNNILGRGKAIGEDNAVKGIRAGSSTLIQSSGSYATSDYNATGNQIEGLTVYGGSTTDLFTDPGNGNFTIKDPDFAGKGSAGDPRWR</sequence>
<dbReference type="RefSeq" id="WP_046311042.1">
    <property type="nucleotide sequence ID" value="NZ_CBCSCY010000002.1"/>
</dbReference>